<sequence length="33" mass="3867">MCLYPKVKLFPAVCYKIVIIYSVVFLDFLVVLE</sequence>
<keyword evidence="1" id="KW-1133">Transmembrane helix</keyword>
<keyword evidence="1" id="KW-0472">Membrane</keyword>
<evidence type="ECO:0000313" key="2">
    <source>
        <dbReference type="EMBL" id="DAG02969.1"/>
    </source>
</evidence>
<accession>A0A8S5V887</accession>
<organism evidence="2">
    <name type="scientific">Myoviridae sp. ctDzM5</name>
    <dbReference type="NCBI Taxonomy" id="2825058"/>
    <lineage>
        <taxon>Viruses</taxon>
        <taxon>Duplodnaviria</taxon>
        <taxon>Heunggongvirae</taxon>
        <taxon>Uroviricota</taxon>
        <taxon>Caudoviricetes</taxon>
    </lineage>
</organism>
<proteinExistence type="predicted"/>
<evidence type="ECO:0000256" key="1">
    <source>
        <dbReference type="SAM" id="Phobius"/>
    </source>
</evidence>
<reference evidence="2" key="1">
    <citation type="journal article" date="2021" name="Proc. Natl. Acad. Sci. U.S.A.">
        <title>A Catalog of Tens of Thousands of Viruses from Human Metagenomes Reveals Hidden Associations with Chronic Diseases.</title>
        <authorList>
            <person name="Tisza M.J."/>
            <person name="Buck C.B."/>
        </authorList>
    </citation>
    <scope>NUCLEOTIDE SEQUENCE</scope>
    <source>
        <strain evidence="2">CtDzM5</strain>
    </source>
</reference>
<keyword evidence="1" id="KW-0812">Transmembrane</keyword>
<feature type="transmembrane region" description="Helical" evidence="1">
    <location>
        <begin position="12"/>
        <end position="32"/>
    </location>
</feature>
<protein>
    <submittedName>
        <fullName evidence="2">Uncharacterized protein</fullName>
    </submittedName>
</protein>
<dbReference type="EMBL" id="BK016220">
    <property type="protein sequence ID" value="DAG02969.1"/>
    <property type="molecule type" value="Genomic_DNA"/>
</dbReference>
<name>A0A8S5V887_9CAUD</name>